<feature type="domain" description="Alanine dehydrogenase/pyridine nucleotide transhydrogenase N-terminal" evidence="9">
    <location>
        <begin position="778"/>
        <end position="911"/>
    </location>
</feature>
<dbReference type="InterPro" id="IPR007698">
    <property type="entry name" value="AlaDH/PNT_NAD(H)-bd"/>
</dbReference>
<dbReference type="CDD" id="cd05304">
    <property type="entry name" value="Rubrum_tdh"/>
    <property type="match status" value="1"/>
</dbReference>
<gene>
    <name evidence="10" type="ORF">H2204_014803</name>
</gene>
<dbReference type="InterPro" id="IPR007886">
    <property type="entry name" value="AlaDH/PNT_N"/>
</dbReference>
<dbReference type="PANTHER" id="PTHR10160:SF19">
    <property type="entry name" value="PROTON-TRANSLOCATING NAD(P)(+) TRANSHYDROGENASE"/>
    <property type="match status" value="1"/>
</dbReference>
<sequence length="1131" mass="122147">MMSAPTPMGSPGRDPAQLQLARDIVLPALCQAFGAALARFDDALFDRAGNAGSSQLLFLDAMRELRRRRDEIAGAFAGHLGHAWAGLAAGEPVSAELTLSGQAQDGLSLVPEHVLESRLAVRNFATVLLRDFKPVLARLDRRLGWLGGGVELDADRNPISPEHLGVAIHEAFAGCELAPEVHLVLIKLCERDMRAPVGRIYEKLDEHLAAAGVMSQMGAPRRPLAPAPTQHVPHGMDDLVEQRTAPGFDNEFNDDEQAAPAWAQRFAARWSERRGHMQQHAGGEESPSGEAYSGQQGMLLEALHELLQQTRHVREDATSAAQVAVGQHRPLSQREMMSVLSLLQATPSATLRAAIGEDGESLAQRLKSEVLSSATRLGVDPGQTRLDAQDEDAIDLVGMLFDVMLDERELEGRSRELIGRLVVPFVKVAMLDRRMFVQKTHPARKLLNSLAEACEGNTGESQAERMLMAKVEEIIERLVAEFNENLAIFLTLEEEFRDFLVQHRRRVEIAERRAAETQRGQEKLEMARTRAGAELDRRIGDATLPPAIAEFLRQPWQHHLTLALLREGEEGASVAEALTLADGLLEEVAEARRQIVGKPWLQAWQPLLAKVFASVGVHGDAATAAVDALHDTLQGIAESRPELERALPELPQVVLPAPPAPETPAVELGSTFNTDDFDNADADRFRQMEIGNWLDFVDKDGKVQAGKLSWISPISSRLLFVNRRGVRFCVASPEELAVMVRLGRLRPHIDDGAFDSAMQGVLDRLDPGAGICMAVVLLGIKETAPGERRVALTPETARKLGALGITVWYQPGAGQAAGFSDAAYDDAGARAVDAARWAEIDILLCVQAPPAEVLAQLKPGASVVGLLTPAADPALAALASDDRLHLFPLQQLPRTTRAQAMDVLSSQAGMAGYKAALIAAERAPRFFPMLTTAAGTVRPAKVLVIGAGVAGLQAIATSRRLGAQVEGFDVRPETREQIQSLGARFLDLGVSAVGEGGYARALTDDERAEQQRRLGDHLRSVDVVVCTAAVPGRRAPTIVTAAMVEGMAAGSVIVDLAAESGGNCELTQSGECIEHQGVTIDGPLGLASLGATQASEMYARNLMNFVALFVREGQLGFDWEDELLAKTRWQA</sequence>
<keyword evidence="3" id="KW-0521">NADP</keyword>
<accession>A0AA38XI96</accession>
<evidence type="ECO:0000256" key="3">
    <source>
        <dbReference type="ARBA" id="ARBA00022857"/>
    </source>
</evidence>
<keyword evidence="5" id="KW-0520">NAD</keyword>
<dbReference type="SMART" id="SM01003">
    <property type="entry name" value="AlaDh_PNT_N"/>
    <property type="match status" value="1"/>
</dbReference>
<name>A0AA38XI96_9EURO</name>
<dbReference type="AlphaFoldDB" id="A0AA38XI96"/>
<evidence type="ECO:0000256" key="6">
    <source>
        <dbReference type="ARBA" id="ARBA00048202"/>
    </source>
</evidence>
<dbReference type="GO" id="GO:0008750">
    <property type="term" value="F:proton-translocating NAD(P)+ transhydrogenase activity"/>
    <property type="evidence" value="ECO:0007669"/>
    <property type="project" value="UniProtKB-EC"/>
</dbReference>
<dbReference type="EMBL" id="JAPDRN010000203">
    <property type="protein sequence ID" value="KAJ9613606.1"/>
    <property type="molecule type" value="Genomic_DNA"/>
</dbReference>
<organism evidence="10">
    <name type="scientific">Knufia peltigerae</name>
    <dbReference type="NCBI Taxonomy" id="1002370"/>
    <lineage>
        <taxon>Eukaryota</taxon>
        <taxon>Fungi</taxon>
        <taxon>Dikarya</taxon>
        <taxon>Ascomycota</taxon>
        <taxon>Pezizomycotina</taxon>
        <taxon>Eurotiomycetes</taxon>
        <taxon>Chaetothyriomycetidae</taxon>
        <taxon>Chaetothyriales</taxon>
        <taxon>Trichomeriaceae</taxon>
        <taxon>Knufia</taxon>
    </lineage>
</organism>
<evidence type="ECO:0000313" key="10">
    <source>
        <dbReference type="EMBL" id="KAJ9613606.1"/>
    </source>
</evidence>
<dbReference type="Gene3D" id="3.40.50.720">
    <property type="entry name" value="NAD(P)-binding Rossmann-like Domain"/>
    <property type="match status" value="2"/>
</dbReference>
<keyword evidence="4" id="KW-1278">Translocase</keyword>
<dbReference type="EC" id="7.1.1.1" evidence="1"/>
<feature type="domain" description="Alanine dehydrogenase/pyridine nucleotide transhydrogenase NAD(H)-binding" evidence="8">
    <location>
        <begin position="920"/>
        <end position="1082"/>
    </location>
</feature>
<feature type="region of interest" description="Disordered" evidence="7">
    <location>
        <begin position="272"/>
        <end position="293"/>
    </location>
</feature>
<protein>
    <recommendedName>
        <fullName evidence="1">proton-translocating NAD(P)(+) transhydrogenase</fullName>
        <ecNumber evidence="1">7.1.1.1</ecNumber>
    </recommendedName>
</protein>
<dbReference type="Pfam" id="PF01262">
    <property type="entry name" value="AlaDh_PNT_C"/>
    <property type="match status" value="1"/>
</dbReference>
<evidence type="ECO:0000259" key="9">
    <source>
        <dbReference type="SMART" id="SM01003"/>
    </source>
</evidence>
<dbReference type="GO" id="GO:0005886">
    <property type="term" value="C:plasma membrane"/>
    <property type="evidence" value="ECO:0007669"/>
    <property type="project" value="TreeGrafter"/>
</dbReference>
<dbReference type="SUPFAM" id="SSF51735">
    <property type="entry name" value="NAD(P)-binding Rossmann-fold domains"/>
    <property type="match status" value="1"/>
</dbReference>
<evidence type="ECO:0000256" key="4">
    <source>
        <dbReference type="ARBA" id="ARBA00022967"/>
    </source>
</evidence>
<dbReference type="SUPFAM" id="SSF52283">
    <property type="entry name" value="Formate/glycerate dehydrogenase catalytic domain-like"/>
    <property type="match status" value="1"/>
</dbReference>
<keyword evidence="2" id="KW-0547">Nucleotide-binding</keyword>
<comment type="caution">
    <text evidence="10">The sequence shown here is derived from an EMBL/GenBank/DDBJ whole genome shotgun (WGS) entry which is preliminary data.</text>
</comment>
<evidence type="ECO:0000256" key="5">
    <source>
        <dbReference type="ARBA" id="ARBA00023027"/>
    </source>
</evidence>
<dbReference type="GO" id="GO:0006740">
    <property type="term" value="P:NADPH regeneration"/>
    <property type="evidence" value="ECO:0007669"/>
    <property type="project" value="TreeGrafter"/>
</dbReference>
<comment type="catalytic activity">
    <reaction evidence="6">
        <text>NAD(+) + NADPH + H(+)(in) = NADH + NADP(+) + H(+)(out)</text>
        <dbReference type="Rhea" id="RHEA:47992"/>
        <dbReference type="ChEBI" id="CHEBI:15378"/>
        <dbReference type="ChEBI" id="CHEBI:57540"/>
        <dbReference type="ChEBI" id="CHEBI:57783"/>
        <dbReference type="ChEBI" id="CHEBI:57945"/>
        <dbReference type="ChEBI" id="CHEBI:58349"/>
        <dbReference type="EC" id="7.1.1.1"/>
    </reaction>
</comment>
<reference evidence="10" key="1">
    <citation type="submission" date="2022-10" db="EMBL/GenBank/DDBJ databases">
        <title>Culturing micro-colonial fungi from biological soil crusts in the Mojave desert and describing Neophaeococcomyces mojavensis, and introducing the new genera and species Taxawa tesnikishii.</title>
        <authorList>
            <person name="Kurbessoian T."/>
            <person name="Stajich J.E."/>
        </authorList>
    </citation>
    <scope>NUCLEOTIDE SEQUENCE</scope>
    <source>
        <strain evidence="10">TK_35</strain>
    </source>
</reference>
<dbReference type="GO" id="GO:0050661">
    <property type="term" value="F:NADP binding"/>
    <property type="evidence" value="ECO:0007669"/>
    <property type="project" value="TreeGrafter"/>
</dbReference>
<proteinExistence type="predicted"/>
<evidence type="ECO:0000259" key="8">
    <source>
        <dbReference type="SMART" id="SM01002"/>
    </source>
</evidence>
<dbReference type="InterPro" id="IPR036291">
    <property type="entry name" value="NAD(P)-bd_dom_sf"/>
</dbReference>
<dbReference type="PANTHER" id="PTHR10160">
    <property type="entry name" value="NAD(P) TRANSHYDROGENASE"/>
    <property type="match status" value="1"/>
</dbReference>
<dbReference type="Pfam" id="PF05222">
    <property type="entry name" value="AlaDh_PNT_N"/>
    <property type="match status" value="1"/>
</dbReference>
<evidence type="ECO:0000256" key="2">
    <source>
        <dbReference type="ARBA" id="ARBA00022741"/>
    </source>
</evidence>
<dbReference type="InterPro" id="IPR012434">
    <property type="entry name" value="DUF1631"/>
</dbReference>
<dbReference type="Pfam" id="PF07793">
    <property type="entry name" value="DUF1631"/>
    <property type="match status" value="1"/>
</dbReference>
<evidence type="ECO:0000256" key="1">
    <source>
        <dbReference type="ARBA" id="ARBA00012943"/>
    </source>
</evidence>
<evidence type="ECO:0000256" key="7">
    <source>
        <dbReference type="SAM" id="MobiDB-lite"/>
    </source>
</evidence>
<dbReference type="SMART" id="SM01002">
    <property type="entry name" value="AlaDh_PNT_C"/>
    <property type="match status" value="1"/>
</dbReference>